<evidence type="ECO:0000313" key="2">
    <source>
        <dbReference type="Proteomes" id="UP001176941"/>
    </source>
</evidence>
<accession>A0ABN8ZZ93</accession>
<dbReference type="EMBL" id="OX459945">
    <property type="protein sequence ID" value="CAI9179079.1"/>
    <property type="molecule type" value="Genomic_DNA"/>
</dbReference>
<gene>
    <name evidence="1" type="ORF">MRATA1EN1_LOCUS28041</name>
</gene>
<dbReference type="Proteomes" id="UP001176941">
    <property type="component" value="Chromosome 9"/>
</dbReference>
<reference evidence="1" key="1">
    <citation type="submission" date="2023-04" db="EMBL/GenBank/DDBJ databases">
        <authorList>
            <consortium name="ELIXIR-Norway"/>
        </authorList>
    </citation>
    <scope>NUCLEOTIDE SEQUENCE [LARGE SCALE GENOMIC DNA]</scope>
</reference>
<name>A0ABN8ZZ93_RANTA</name>
<evidence type="ECO:0000313" key="1">
    <source>
        <dbReference type="EMBL" id="CAI9179079.1"/>
    </source>
</evidence>
<proteinExistence type="predicted"/>
<organism evidence="1 2">
    <name type="scientific">Rangifer tarandus platyrhynchus</name>
    <name type="common">Svalbard reindeer</name>
    <dbReference type="NCBI Taxonomy" id="3082113"/>
    <lineage>
        <taxon>Eukaryota</taxon>
        <taxon>Metazoa</taxon>
        <taxon>Chordata</taxon>
        <taxon>Craniata</taxon>
        <taxon>Vertebrata</taxon>
        <taxon>Euteleostomi</taxon>
        <taxon>Mammalia</taxon>
        <taxon>Eutheria</taxon>
        <taxon>Laurasiatheria</taxon>
        <taxon>Artiodactyla</taxon>
        <taxon>Ruminantia</taxon>
        <taxon>Pecora</taxon>
        <taxon>Cervidae</taxon>
        <taxon>Odocoileinae</taxon>
        <taxon>Rangifer</taxon>
    </lineage>
</organism>
<keyword evidence="2" id="KW-1185">Reference proteome</keyword>
<sequence>MLLPTKNVKLLFWRSGERGRVGGYWSQDRRLFSADPCLGVVLLCVAINLGVTCNGILESKEYPLGCFFGQNSSFFNQMEVLMMLPLSLREVAQKLQGTSGP</sequence>
<protein>
    <submittedName>
        <fullName evidence="1">Uncharacterized protein</fullName>
    </submittedName>
</protein>